<organism evidence="2 3">
    <name type="scientific">Enhygromyxa salina</name>
    <dbReference type="NCBI Taxonomy" id="215803"/>
    <lineage>
        <taxon>Bacteria</taxon>
        <taxon>Pseudomonadati</taxon>
        <taxon>Myxococcota</taxon>
        <taxon>Polyangia</taxon>
        <taxon>Nannocystales</taxon>
        <taxon>Nannocystaceae</taxon>
        <taxon>Enhygromyxa</taxon>
    </lineage>
</organism>
<protein>
    <recommendedName>
        <fullName evidence="4">Lipoprotein</fullName>
    </recommendedName>
</protein>
<feature type="signal peptide" evidence="1">
    <location>
        <begin position="1"/>
        <end position="25"/>
    </location>
</feature>
<gene>
    <name evidence="2" type="ORF">ENSA7_68830</name>
</gene>
<proteinExistence type="predicted"/>
<dbReference type="AlphaFoldDB" id="A0A2S9XT79"/>
<evidence type="ECO:0000313" key="3">
    <source>
        <dbReference type="Proteomes" id="UP000238823"/>
    </source>
</evidence>
<reference evidence="2 3" key="1">
    <citation type="submission" date="2018-03" db="EMBL/GenBank/DDBJ databases">
        <title>Draft Genome Sequences of the Obligatory Marine Myxobacteria Enhygromyxa salina SWB007.</title>
        <authorList>
            <person name="Poehlein A."/>
            <person name="Moghaddam J.A."/>
            <person name="Harms H."/>
            <person name="Alanjari M."/>
            <person name="Koenig G.M."/>
            <person name="Daniel R."/>
            <person name="Schaeberle T.F."/>
        </authorList>
    </citation>
    <scope>NUCLEOTIDE SEQUENCE [LARGE SCALE GENOMIC DNA]</scope>
    <source>
        <strain evidence="2 3">SWB007</strain>
    </source>
</reference>
<evidence type="ECO:0000256" key="1">
    <source>
        <dbReference type="SAM" id="SignalP"/>
    </source>
</evidence>
<dbReference type="RefSeq" id="WP_106093695.1">
    <property type="nucleotide sequence ID" value="NZ_PVNL01000135.1"/>
</dbReference>
<accession>A0A2S9XT79</accession>
<dbReference type="Proteomes" id="UP000238823">
    <property type="component" value="Unassembled WGS sequence"/>
</dbReference>
<feature type="chain" id="PRO_5015724404" description="Lipoprotein" evidence="1">
    <location>
        <begin position="26"/>
        <end position="237"/>
    </location>
</feature>
<sequence>MSRLQLPLAHTLRIALAACTLTSLAACDPGEVHDVDALELDEFDVELDIEALDGTEPGEAASGVLATEQGNEQPVIQVTSWTIISDLNSLADGDIVQLGSRQQGFVGCPGLSTVSATHAPASGSQGYTFTVHVVDIDMDGQTERQFEALDVQGNPTGRFLKMEDDLSVECNVIGGIGDAAAWTQASGYSATTSGWTLRYGQMRSLKHQRCIEVSDPNAPVGDTCSGGYRAFSFHVLN</sequence>
<evidence type="ECO:0000313" key="2">
    <source>
        <dbReference type="EMBL" id="PRP96069.1"/>
    </source>
</evidence>
<dbReference type="PROSITE" id="PS51257">
    <property type="entry name" value="PROKAR_LIPOPROTEIN"/>
    <property type="match status" value="1"/>
</dbReference>
<comment type="caution">
    <text evidence="2">The sequence shown here is derived from an EMBL/GenBank/DDBJ whole genome shotgun (WGS) entry which is preliminary data.</text>
</comment>
<name>A0A2S9XT79_9BACT</name>
<keyword evidence="1" id="KW-0732">Signal</keyword>
<evidence type="ECO:0008006" key="4">
    <source>
        <dbReference type="Google" id="ProtNLM"/>
    </source>
</evidence>
<dbReference type="EMBL" id="PVNL01000135">
    <property type="protein sequence ID" value="PRP96069.1"/>
    <property type="molecule type" value="Genomic_DNA"/>
</dbReference>